<reference evidence="2" key="1">
    <citation type="submission" date="2018-08" db="EMBL/GenBank/DDBJ databases">
        <authorList>
            <person name="Chevrot R."/>
        </authorList>
    </citation>
    <scope>NUCLEOTIDE SEQUENCE [LARGE SCALE GENOMIC DNA]</scope>
</reference>
<protein>
    <submittedName>
        <fullName evidence="1">Uncharacterized protein</fullName>
    </submittedName>
</protein>
<dbReference type="InterPro" id="IPR007253">
    <property type="entry name" value="Cell_wall-bd_2"/>
</dbReference>
<dbReference type="EMBL" id="LS992241">
    <property type="protein sequence ID" value="SYX87433.1"/>
    <property type="molecule type" value="Genomic_DNA"/>
</dbReference>
<proteinExistence type="predicted"/>
<dbReference type="PANTHER" id="PTHR30032">
    <property type="entry name" value="N-ACETYLMURAMOYL-L-ALANINE AMIDASE-RELATED"/>
    <property type="match status" value="1"/>
</dbReference>
<dbReference type="AlphaFoldDB" id="A0A383RKQ6"/>
<gene>
    <name evidence="1" type="ORF">PBLR_15863</name>
</gene>
<dbReference type="PANTHER" id="PTHR30032:SF4">
    <property type="entry name" value="AMIDASE ENHANCER"/>
    <property type="match status" value="1"/>
</dbReference>
<name>A0A383RKQ6_PAEAL</name>
<dbReference type="Pfam" id="PF04122">
    <property type="entry name" value="CW_binding_2"/>
    <property type="match status" value="1"/>
</dbReference>
<evidence type="ECO:0000313" key="1">
    <source>
        <dbReference type="EMBL" id="SYX87433.1"/>
    </source>
</evidence>
<accession>A0A383RKQ6</accession>
<sequence>MFMNEAWMPARQMNIRDTSQNRDSPMAVQNGSMGNRKYVMRAICWGVLFSCLLLTGCGSTMTVSSGEAAFYAGEPLVSEQAVHSPWIATKNMTRINTDDHVKAAVTISRTVWPGHIDEQRPNGVVLVPDEQWATAMAAADLIHFPNNGPLLYIKTDRLPEETRAELLRLKPKGAPDNKGVQVIVVGKVDEAVINEVKKLGLKMDVIAGDKPAEVAAAIDDYYARVSKERPMSVIIASSDEPAYALPAVNWIAHMQEPVLYVNKQGIPQATADALAKRRKKAVMYILGSENIIPREVTDELAVFGRVERIAAATPVEQAIAFAKYKDKKTGFGWGIATPGHNFSFVKEGNERLAIAQAPFAHLGKHAPLLWVQGDQVPMAVYDYVQSIRPYYEHSPVEGPYNAAWLTGAEMSVVPRIQSELDALLEIQAKSGAGHGSTHHHSS</sequence>
<dbReference type="GO" id="GO:0030288">
    <property type="term" value="C:outer membrane-bounded periplasmic space"/>
    <property type="evidence" value="ECO:0007669"/>
    <property type="project" value="TreeGrafter"/>
</dbReference>
<dbReference type="Proteomes" id="UP000304148">
    <property type="component" value="Chromosome"/>
</dbReference>
<evidence type="ECO:0000313" key="2">
    <source>
        <dbReference type="Proteomes" id="UP000304148"/>
    </source>
</evidence>
<dbReference type="InterPro" id="IPR051922">
    <property type="entry name" value="Bact_Sporulation_Assoc"/>
</dbReference>
<organism evidence="1 2">
    <name type="scientific">Paenibacillus alvei</name>
    <name type="common">Bacillus alvei</name>
    <dbReference type="NCBI Taxonomy" id="44250"/>
    <lineage>
        <taxon>Bacteria</taxon>
        <taxon>Bacillati</taxon>
        <taxon>Bacillota</taxon>
        <taxon>Bacilli</taxon>
        <taxon>Bacillales</taxon>
        <taxon>Paenibacillaceae</taxon>
        <taxon>Paenibacillus</taxon>
    </lineage>
</organism>